<feature type="region of interest" description="Disordered" evidence="1">
    <location>
        <begin position="171"/>
        <end position="194"/>
    </location>
</feature>
<dbReference type="OrthoDB" id="4965689at2759"/>
<reference evidence="2 3" key="1">
    <citation type="submission" date="2015-04" db="EMBL/GenBank/DDBJ databases">
        <title>The draft genome sequence of Fusarium langsethiae, a T-2/HT-2 mycotoxin producer.</title>
        <authorList>
            <person name="Lysoe E."/>
            <person name="Divon H.H."/>
            <person name="Terzi V."/>
            <person name="Orru L."/>
            <person name="Lamontanara A."/>
            <person name="Kolseth A.-K."/>
            <person name="Frandsen R.J."/>
            <person name="Nielsen K."/>
            <person name="Thrane U."/>
        </authorList>
    </citation>
    <scope>NUCLEOTIDE SEQUENCE [LARGE SCALE GENOMIC DNA]</scope>
    <source>
        <strain evidence="2 3">Fl201059</strain>
    </source>
</reference>
<organism evidence="2 3">
    <name type="scientific">Fusarium langsethiae</name>
    <dbReference type="NCBI Taxonomy" id="179993"/>
    <lineage>
        <taxon>Eukaryota</taxon>
        <taxon>Fungi</taxon>
        <taxon>Dikarya</taxon>
        <taxon>Ascomycota</taxon>
        <taxon>Pezizomycotina</taxon>
        <taxon>Sordariomycetes</taxon>
        <taxon>Hypocreomycetidae</taxon>
        <taxon>Hypocreales</taxon>
        <taxon>Nectriaceae</taxon>
        <taxon>Fusarium</taxon>
    </lineage>
</organism>
<evidence type="ECO:0000313" key="3">
    <source>
        <dbReference type="Proteomes" id="UP000037904"/>
    </source>
</evidence>
<gene>
    <name evidence="2" type="ORF">FLAG1_02665</name>
</gene>
<dbReference type="AlphaFoldDB" id="A0A0N0V7Y2"/>
<dbReference type="EMBL" id="JXCE01000026">
    <property type="protein sequence ID" value="KPA44461.1"/>
    <property type="molecule type" value="Genomic_DNA"/>
</dbReference>
<name>A0A0N0V7Y2_FUSLA</name>
<keyword evidence="3" id="KW-1185">Reference proteome</keyword>
<comment type="caution">
    <text evidence="2">The sequence shown here is derived from an EMBL/GenBank/DDBJ whole genome shotgun (WGS) entry which is preliminary data.</text>
</comment>
<accession>A0A0N0V7Y2</accession>
<sequence>MTQFGSSFLELRCSWSIFPIGVTGPQTGQGVAGRAHQPVVPEHFSVYFQTHRTMQSQSALYHRRTMKMDDICNSWVEPSEYPRIPNVYEPVEDGQLSDFYENREKNEVAERDVNTRGSHKSSWAMHSIHTNGDQAHKELADDPTNYSVVVQLGSSYRSDKFTLGAGLRDSTKDWRSSTHRLDSAEKRRARREASLEEWKDAGDRLFCQSGRYRP</sequence>
<evidence type="ECO:0000313" key="2">
    <source>
        <dbReference type="EMBL" id="KPA44461.1"/>
    </source>
</evidence>
<evidence type="ECO:0000256" key="1">
    <source>
        <dbReference type="SAM" id="MobiDB-lite"/>
    </source>
</evidence>
<protein>
    <submittedName>
        <fullName evidence="2">Uncharacterized protein</fullName>
    </submittedName>
</protein>
<dbReference type="Proteomes" id="UP000037904">
    <property type="component" value="Unassembled WGS sequence"/>
</dbReference>
<proteinExistence type="predicted"/>